<feature type="coiled-coil region" evidence="1">
    <location>
        <begin position="12"/>
        <end position="46"/>
    </location>
</feature>
<reference evidence="2" key="1">
    <citation type="submission" date="2023-03" db="EMBL/GenBank/DDBJ databases">
        <title>Andean soil-derived lignocellulolytic bacterial consortium as a source of novel taxa and putative plastic-active enzymes.</title>
        <authorList>
            <person name="Diaz-Garcia L."/>
            <person name="Chuvochina M."/>
            <person name="Feuerriegel G."/>
            <person name="Bunk B."/>
            <person name="Sproer C."/>
            <person name="Streit W.R."/>
            <person name="Rodriguez L.M."/>
            <person name="Overmann J."/>
            <person name="Jimenez D.J."/>
        </authorList>
    </citation>
    <scope>NUCLEOTIDE SEQUENCE</scope>
    <source>
        <strain evidence="2">MAG 3858</strain>
    </source>
</reference>
<protein>
    <recommendedName>
        <fullName evidence="4">DUF3945 domain-containing protein</fullName>
    </recommendedName>
</protein>
<dbReference type="Proteomes" id="UP001214530">
    <property type="component" value="Chromosome"/>
</dbReference>
<sequence length="331" mass="37810">MNKINLNNLFDLKEDMKALGASEQSLNQLEENIRKGSASFEILESKQVLNGHIDIRYPIKTSDPEKGYYFSNFKAQFYGVKPLEEGHSYFLITPNGEGKNDTKKFDHPMEAIEQFKKRDRDCELVVGKSVTSNSLVAKREKNEVVVTRDYRNALFGKPTEQTFYCQEGKGFTVQQAANLVQGRSVFRDDLATRQGEKYQAWVNLDTEKGKTGQNFQLKTYRDPAYGFDLKNVLKDYNIKFLKNAPNQPQNLTELETALRNGDKPIIGASNKGVDMELQLETAVRFRKMNFFKLDGTPEKRELFLTKEAQVTLAQNTKAKENDLSEAQGLTR</sequence>
<proteinExistence type="predicted"/>
<name>A0AAJ5W4K3_9SPHI</name>
<evidence type="ECO:0008006" key="4">
    <source>
        <dbReference type="Google" id="ProtNLM"/>
    </source>
</evidence>
<dbReference type="AlphaFoldDB" id="A0AAJ5W4K3"/>
<keyword evidence="1" id="KW-0175">Coiled coil</keyword>
<evidence type="ECO:0000256" key="1">
    <source>
        <dbReference type="SAM" id="Coils"/>
    </source>
</evidence>
<gene>
    <name evidence="2" type="ORF">P0Y49_13720</name>
</gene>
<organism evidence="2 3">
    <name type="scientific">Candidatus Pedobacter colombiensis</name>
    <dbReference type="NCBI Taxonomy" id="3121371"/>
    <lineage>
        <taxon>Bacteria</taxon>
        <taxon>Pseudomonadati</taxon>
        <taxon>Bacteroidota</taxon>
        <taxon>Sphingobacteriia</taxon>
        <taxon>Sphingobacteriales</taxon>
        <taxon>Sphingobacteriaceae</taxon>
        <taxon>Pedobacter</taxon>
    </lineage>
</organism>
<accession>A0AAJ5W4K3</accession>
<evidence type="ECO:0000313" key="3">
    <source>
        <dbReference type="Proteomes" id="UP001214530"/>
    </source>
</evidence>
<evidence type="ECO:0000313" key="2">
    <source>
        <dbReference type="EMBL" id="WEK17857.1"/>
    </source>
</evidence>
<dbReference type="EMBL" id="CP119313">
    <property type="protein sequence ID" value="WEK17857.1"/>
    <property type="molecule type" value="Genomic_DNA"/>
</dbReference>